<keyword evidence="16" id="KW-1185">Reference proteome</keyword>
<gene>
    <name evidence="15" type="primary">RvY_06665-1</name>
    <name evidence="15" type="synonym">RvY_06665.1</name>
    <name evidence="15" type="ORF">RvY_06665</name>
</gene>
<dbReference type="Proteomes" id="UP000186922">
    <property type="component" value="Unassembled WGS sequence"/>
</dbReference>
<dbReference type="CDD" id="cd00160">
    <property type="entry name" value="RhoGEF"/>
    <property type="match status" value="1"/>
</dbReference>
<dbReference type="InterPro" id="IPR035892">
    <property type="entry name" value="C2_domain_sf"/>
</dbReference>
<feature type="domain" description="EF-hand" evidence="14">
    <location>
        <begin position="47"/>
        <end position="82"/>
    </location>
</feature>
<reference evidence="15 16" key="1">
    <citation type="journal article" date="2016" name="Nat. Commun.">
        <title>Extremotolerant tardigrade genome and improved radiotolerance of human cultured cells by tardigrade-unique protein.</title>
        <authorList>
            <person name="Hashimoto T."/>
            <person name="Horikawa D.D."/>
            <person name="Saito Y."/>
            <person name="Kuwahara H."/>
            <person name="Kozuka-Hata H."/>
            <person name="Shin-I T."/>
            <person name="Minakuchi Y."/>
            <person name="Ohishi K."/>
            <person name="Motoyama A."/>
            <person name="Aizu T."/>
            <person name="Enomoto A."/>
            <person name="Kondo K."/>
            <person name="Tanaka S."/>
            <person name="Hara Y."/>
            <person name="Koshikawa S."/>
            <person name="Sagara H."/>
            <person name="Miura T."/>
            <person name="Yokobori S."/>
            <person name="Miyagawa K."/>
            <person name="Suzuki Y."/>
            <person name="Kubo T."/>
            <person name="Oyama M."/>
            <person name="Kohara Y."/>
            <person name="Fujiyama A."/>
            <person name="Arakawa K."/>
            <person name="Katayama T."/>
            <person name="Toyoda A."/>
            <person name="Kunieda T."/>
        </authorList>
    </citation>
    <scope>NUCLEOTIDE SEQUENCE [LARGE SCALE GENOMIC DNA]</scope>
    <source>
        <strain evidence="15 16">YOKOZUNA-1</strain>
    </source>
</reference>
<dbReference type="InterPro" id="IPR018247">
    <property type="entry name" value="EF_Hand_1_Ca_BS"/>
</dbReference>
<dbReference type="Pfam" id="PF00621">
    <property type="entry name" value="RhoGEF"/>
    <property type="match status" value="1"/>
</dbReference>
<dbReference type="InterPro" id="IPR001452">
    <property type="entry name" value="SH3_domain"/>
</dbReference>
<evidence type="ECO:0000256" key="6">
    <source>
        <dbReference type="PROSITE-ProRule" id="PRU00192"/>
    </source>
</evidence>
<dbReference type="STRING" id="947166.A0A1D1UZS7"/>
<proteinExistence type="predicted"/>
<evidence type="ECO:0000256" key="3">
    <source>
        <dbReference type="ARBA" id="ARBA00022490"/>
    </source>
</evidence>
<feature type="domain" description="SH3" evidence="9">
    <location>
        <begin position="403"/>
        <end position="467"/>
    </location>
</feature>
<dbReference type="GO" id="GO:0035025">
    <property type="term" value="P:positive regulation of Rho protein signal transduction"/>
    <property type="evidence" value="ECO:0007669"/>
    <property type="project" value="TreeGrafter"/>
</dbReference>
<dbReference type="CDD" id="cd00174">
    <property type="entry name" value="SH3"/>
    <property type="match status" value="1"/>
</dbReference>
<dbReference type="PROSITE" id="PS50010">
    <property type="entry name" value="DH_2"/>
    <property type="match status" value="1"/>
</dbReference>
<evidence type="ECO:0000259" key="10">
    <source>
        <dbReference type="PROSITE" id="PS50003"/>
    </source>
</evidence>
<dbReference type="Gene3D" id="2.30.29.30">
    <property type="entry name" value="Pleckstrin-homology domain (PH domain)/Phosphotyrosine-binding domain (PTB)"/>
    <property type="match status" value="1"/>
</dbReference>
<dbReference type="InterPro" id="IPR011993">
    <property type="entry name" value="PH-like_dom_sf"/>
</dbReference>
<keyword evidence="5" id="KW-0106">Calcium</keyword>
<evidence type="ECO:0000259" key="12">
    <source>
        <dbReference type="PROSITE" id="PS50010"/>
    </source>
</evidence>
<dbReference type="InterPro" id="IPR000219">
    <property type="entry name" value="DH_dom"/>
</dbReference>
<dbReference type="Gene3D" id="2.30.30.40">
    <property type="entry name" value="SH3 Domains"/>
    <property type="match status" value="1"/>
</dbReference>
<dbReference type="SUPFAM" id="SSF50729">
    <property type="entry name" value="PH domain-like"/>
    <property type="match status" value="1"/>
</dbReference>
<evidence type="ECO:0000259" key="9">
    <source>
        <dbReference type="PROSITE" id="PS50002"/>
    </source>
</evidence>
<dbReference type="PROSITE" id="PS50004">
    <property type="entry name" value="C2"/>
    <property type="match status" value="1"/>
</dbReference>
<keyword evidence="7" id="KW-0175">Coiled coil</keyword>
<dbReference type="Gene3D" id="1.20.900.10">
    <property type="entry name" value="Dbl homology (DH) domain"/>
    <property type="match status" value="1"/>
</dbReference>
<dbReference type="SUPFAM" id="SSF48065">
    <property type="entry name" value="DBL homology domain (DH-domain)"/>
    <property type="match status" value="1"/>
</dbReference>
<dbReference type="SMART" id="SM00054">
    <property type="entry name" value="EFh"/>
    <property type="match status" value="1"/>
</dbReference>
<feature type="compositionally biased region" description="Basic and acidic residues" evidence="8">
    <location>
        <begin position="115"/>
        <end position="124"/>
    </location>
</feature>
<dbReference type="CDD" id="cd00052">
    <property type="entry name" value="EH"/>
    <property type="match status" value="1"/>
</dbReference>
<protein>
    <submittedName>
        <fullName evidence="15">Uncharacterized protein</fullName>
    </submittedName>
</protein>
<dbReference type="InterPro" id="IPR000008">
    <property type="entry name" value="C2_dom"/>
</dbReference>
<dbReference type="Gene3D" id="1.10.238.10">
    <property type="entry name" value="EF-hand"/>
    <property type="match status" value="1"/>
</dbReference>
<dbReference type="GO" id="GO:0005509">
    <property type="term" value="F:calcium ion binding"/>
    <property type="evidence" value="ECO:0007669"/>
    <property type="project" value="InterPro"/>
</dbReference>
<dbReference type="PANTHER" id="PTHR46006">
    <property type="entry name" value="RHO GUANINE NUCLEOTIDE EXCHANGE FACTOR AT 64C, ISOFORM A"/>
    <property type="match status" value="1"/>
</dbReference>
<evidence type="ECO:0000313" key="16">
    <source>
        <dbReference type="Proteomes" id="UP000186922"/>
    </source>
</evidence>
<dbReference type="Gene3D" id="2.60.40.150">
    <property type="entry name" value="C2 domain"/>
    <property type="match status" value="1"/>
</dbReference>
<sequence length="996" mass="112892">MSGHIGENITVPAADRQMYENYFAQLRSKDGFVDSSTAREFFSKSELPKNVLADMWSKADRSRDGRLDVEEFCIAMHILRTALHGQKNGRSASSPNIHGISALTPSQNGSGISRIKAEDERSRSGSETTWDFSKFATTLPKTFSDFETMTVFPDLQRFSPSSSSTSGTVSTLRRRKNVQRSKLSDFVARKRLDVVQQKNELEALTKELRDVSSTARDDKARLETLKSSISEKKALERRLVGVVEETLRQEGVLKSSNGLLEKKVKSVKTLIEKEKSHQRSLSQINSVPAFSSAEKAELELAIEEAGRRKTGSVAELKKVEEAVGVATRRNRSQTLSFHEIEVNLKIYLEQNRKLVEEFKSKQRLVQDLQRFSWASVETEASSEHSSKKDGGTDDVDSFREDAKEIEYGIALYSYEARNNDELSFNADDYIELLPSNEATTDWLLGRVFGGDGAVGYVPANYLQFEKNDEYFDEDFTDRAEVSRDEKDESSVLRKKAVRELVDTEERYLADMKTVMEVFYEEVKKSGSCSESELEEIFAVWNPLIVSSEKLCAVFRRYGSEVFDQTGSILQDNLPDAAPYIAFCCNQVKICELIREKTSNSPQFAEVIRQCSQNSRLQGLPLTAAYVKPMQRITRYPLLIKRIIESTTPSFHDYSYLQTALNLAENLCQSVNEKVRDCENRERVEWLGTHVALDSYSDKIKLTPTMASLNTDKHKQADVTSQTNHMGNRVLLYQGSLFKVKGGRELIAFLFNDFLLLTTPPKPLTSTLGNFSFDRRRWTQILPFKIYKKPLLLNNCAVSQLPDPSSFLLTFPAPLSISLPLKATTVQECKAWMRKVEEAVKEYQRLLPNNHRKLTRLYQSSNPPTGVCRVVIQEATDLSLKGEKGKFDVFCKASLREDEGQTTKVVENTDKPRWEHHMNFYIHDLERDILSVTAMQYNAFAPNGFLGRAEVKLSEVVKECRGMNVPLVKRLLLQGVESGEVLVKIAIHMLQPAVLQP</sequence>
<feature type="coiled-coil region" evidence="7">
    <location>
        <begin position="187"/>
        <end position="214"/>
    </location>
</feature>
<dbReference type="SMART" id="SM00239">
    <property type="entry name" value="C2"/>
    <property type="match status" value="1"/>
</dbReference>
<dbReference type="Pfam" id="PF00168">
    <property type="entry name" value="C2"/>
    <property type="match status" value="1"/>
</dbReference>
<evidence type="ECO:0000259" key="11">
    <source>
        <dbReference type="PROSITE" id="PS50004"/>
    </source>
</evidence>
<dbReference type="Pfam" id="PF12763">
    <property type="entry name" value="EH"/>
    <property type="match status" value="1"/>
</dbReference>
<dbReference type="EMBL" id="BDGG01000003">
    <property type="protein sequence ID" value="GAU94971.1"/>
    <property type="molecule type" value="Genomic_DNA"/>
</dbReference>
<dbReference type="InterPro" id="IPR035899">
    <property type="entry name" value="DBL_dom_sf"/>
</dbReference>
<dbReference type="SUPFAM" id="SSF49562">
    <property type="entry name" value="C2 domain (Calcium/lipid-binding domain, CaLB)"/>
    <property type="match status" value="1"/>
</dbReference>
<evidence type="ECO:0000256" key="8">
    <source>
        <dbReference type="SAM" id="MobiDB-lite"/>
    </source>
</evidence>
<keyword evidence="4" id="KW-0254">Endocytosis</keyword>
<feature type="domain" description="DH" evidence="12">
    <location>
        <begin position="492"/>
        <end position="673"/>
    </location>
</feature>
<keyword evidence="3" id="KW-0963">Cytoplasm</keyword>
<dbReference type="SMART" id="SM00027">
    <property type="entry name" value="EH"/>
    <property type="match status" value="1"/>
</dbReference>
<evidence type="ECO:0000259" key="13">
    <source>
        <dbReference type="PROSITE" id="PS50031"/>
    </source>
</evidence>
<feature type="domain" description="PH" evidence="10">
    <location>
        <begin position="729"/>
        <end position="840"/>
    </location>
</feature>
<evidence type="ECO:0000256" key="7">
    <source>
        <dbReference type="SAM" id="Coils"/>
    </source>
</evidence>
<dbReference type="PROSITE" id="PS50031">
    <property type="entry name" value="EH"/>
    <property type="match status" value="1"/>
</dbReference>
<dbReference type="GO" id="GO:0006897">
    <property type="term" value="P:endocytosis"/>
    <property type="evidence" value="ECO:0007669"/>
    <property type="project" value="UniProtKB-KW"/>
</dbReference>
<dbReference type="AlphaFoldDB" id="A0A1D1UZS7"/>
<dbReference type="SMART" id="SM00233">
    <property type="entry name" value="PH"/>
    <property type="match status" value="1"/>
</dbReference>
<dbReference type="InterPro" id="IPR036028">
    <property type="entry name" value="SH3-like_dom_sf"/>
</dbReference>
<name>A0A1D1UZS7_RAMVA</name>
<dbReference type="GO" id="GO:0005085">
    <property type="term" value="F:guanyl-nucleotide exchange factor activity"/>
    <property type="evidence" value="ECO:0007669"/>
    <property type="project" value="InterPro"/>
</dbReference>
<evidence type="ECO:0000256" key="4">
    <source>
        <dbReference type="ARBA" id="ARBA00022583"/>
    </source>
</evidence>
<dbReference type="GO" id="GO:0005737">
    <property type="term" value="C:cytoplasm"/>
    <property type="evidence" value="ECO:0007669"/>
    <property type="project" value="UniProtKB-SubCell"/>
</dbReference>
<evidence type="ECO:0000259" key="14">
    <source>
        <dbReference type="PROSITE" id="PS50222"/>
    </source>
</evidence>
<dbReference type="InterPro" id="IPR000261">
    <property type="entry name" value="EH_dom"/>
</dbReference>
<dbReference type="PROSITE" id="PS50002">
    <property type="entry name" value="SH3"/>
    <property type="match status" value="1"/>
</dbReference>
<dbReference type="SMART" id="SM00325">
    <property type="entry name" value="RhoGEF"/>
    <property type="match status" value="1"/>
</dbReference>
<feature type="region of interest" description="Disordered" evidence="8">
    <location>
        <begin position="85"/>
        <end position="124"/>
    </location>
</feature>
<keyword evidence="2 6" id="KW-0728">SH3 domain</keyword>
<feature type="domain" description="C2" evidence="11">
    <location>
        <begin position="847"/>
        <end position="966"/>
    </location>
</feature>
<dbReference type="InterPro" id="IPR002048">
    <property type="entry name" value="EF_hand_dom"/>
</dbReference>
<evidence type="ECO:0000256" key="5">
    <source>
        <dbReference type="ARBA" id="ARBA00022837"/>
    </source>
</evidence>
<comment type="subcellular location">
    <subcellularLocation>
        <location evidence="1">Cytoplasm</location>
    </subcellularLocation>
</comment>
<evidence type="ECO:0000256" key="2">
    <source>
        <dbReference type="ARBA" id="ARBA00022443"/>
    </source>
</evidence>
<organism evidence="15 16">
    <name type="scientific">Ramazzottius varieornatus</name>
    <name type="common">Water bear</name>
    <name type="synonym">Tardigrade</name>
    <dbReference type="NCBI Taxonomy" id="947166"/>
    <lineage>
        <taxon>Eukaryota</taxon>
        <taxon>Metazoa</taxon>
        <taxon>Ecdysozoa</taxon>
        <taxon>Tardigrada</taxon>
        <taxon>Eutardigrada</taxon>
        <taxon>Parachela</taxon>
        <taxon>Hypsibioidea</taxon>
        <taxon>Ramazzottiidae</taxon>
        <taxon>Ramazzottius</taxon>
    </lineage>
</organism>
<dbReference type="Pfam" id="PF14604">
    <property type="entry name" value="SH3_9"/>
    <property type="match status" value="1"/>
</dbReference>
<dbReference type="PROSITE" id="PS00018">
    <property type="entry name" value="EF_HAND_1"/>
    <property type="match status" value="1"/>
</dbReference>
<evidence type="ECO:0000256" key="1">
    <source>
        <dbReference type="ARBA" id="ARBA00004496"/>
    </source>
</evidence>
<dbReference type="OrthoDB" id="2015333at2759"/>
<dbReference type="InterPro" id="IPR001849">
    <property type="entry name" value="PH_domain"/>
</dbReference>
<dbReference type="InterPro" id="IPR051480">
    <property type="entry name" value="Endocytic_GEF_Adapter"/>
</dbReference>
<dbReference type="SMART" id="SM00326">
    <property type="entry name" value="SH3"/>
    <property type="match status" value="1"/>
</dbReference>
<dbReference type="SUPFAM" id="SSF47473">
    <property type="entry name" value="EF-hand"/>
    <property type="match status" value="1"/>
</dbReference>
<dbReference type="SUPFAM" id="SSF50044">
    <property type="entry name" value="SH3-domain"/>
    <property type="match status" value="1"/>
</dbReference>
<dbReference type="PROSITE" id="PS50003">
    <property type="entry name" value="PH_DOMAIN"/>
    <property type="match status" value="1"/>
</dbReference>
<evidence type="ECO:0000313" key="15">
    <source>
        <dbReference type="EMBL" id="GAU94971.1"/>
    </source>
</evidence>
<dbReference type="Pfam" id="PF16652">
    <property type="entry name" value="PH_13"/>
    <property type="match status" value="1"/>
</dbReference>
<dbReference type="PANTHER" id="PTHR46006:SF6">
    <property type="entry name" value="INTERSECTIN-2 ISOFORM X1"/>
    <property type="match status" value="1"/>
</dbReference>
<dbReference type="InterPro" id="IPR011992">
    <property type="entry name" value="EF-hand-dom_pair"/>
</dbReference>
<comment type="caution">
    <text evidence="15">The sequence shown here is derived from an EMBL/GenBank/DDBJ whole genome shotgun (WGS) entry which is preliminary data.</text>
</comment>
<dbReference type="PROSITE" id="PS50222">
    <property type="entry name" value="EF_HAND_2"/>
    <property type="match status" value="1"/>
</dbReference>
<feature type="domain" description="EH" evidence="13">
    <location>
        <begin position="15"/>
        <end position="109"/>
    </location>
</feature>
<accession>A0A1D1UZS7</accession>